<evidence type="ECO:0000313" key="2">
    <source>
        <dbReference type="Proteomes" id="UP000765509"/>
    </source>
</evidence>
<protein>
    <submittedName>
        <fullName evidence="1">Uncharacterized protein</fullName>
    </submittedName>
</protein>
<dbReference type="EMBL" id="AVOT02016181">
    <property type="protein sequence ID" value="MBW0501167.1"/>
    <property type="molecule type" value="Genomic_DNA"/>
</dbReference>
<gene>
    <name evidence="1" type="ORF">O181_040882</name>
</gene>
<proteinExistence type="predicted"/>
<keyword evidence="2" id="KW-1185">Reference proteome</keyword>
<comment type="caution">
    <text evidence="1">The sequence shown here is derived from an EMBL/GenBank/DDBJ whole genome shotgun (WGS) entry which is preliminary data.</text>
</comment>
<name>A0A9Q3DJR2_9BASI</name>
<dbReference type="OrthoDB" id="6431331at2759"/>
<organism evidence="1 2">
    <name type="scientific">Austropuccinia psidii MF-1</name>
    <dbReference type="NCBI Taxonomy" id="1389203"/>
    <lineage>
        <taxon>Eukaryota</taxon>
        <taxon>Fungi</taxon>
        <taxon>Dikarya</taxon>
        <taxon>Basidiomycota</taxon>
        <taxon>Pucciniomycotina</taxon>
        <taxon>Pucciniomycetes</taxon>
        <taxon>Pucciniales</taxon>
        <taxon>Sphaerophragmiaceae</taxon>
        <taxon>Austropuccinia</taxon>
    </lineage>
</organism>
<reference evidence="1" key="1">
    <citation type="submission" date="2021-03" db="EMBL/GenBank/DDBJ databases">
        <title>Draft genome sequence of rust myrtle Austropuccinia psidii MF-1, a brazilian biotype.</title>
        <authorList>
            <person name="Quecine M.C."/>
            <person name="Pachon D.M.R."/>
            <person name="Bonatelli M.L."/>
            <person name="Correr F.H."/>
            <person name="Franceschini L.M."/>
            <person name="Leite T.F."/>
            <person name="Margarido G.R.A."/>
            <person name="Almeida C.A."/>
            <person name="Ferrarezi J.A."/>
            <person name="Labate C.A."/>
        </authorList>
    </citation>
    <scope>NUCLEOTIDE SEQUENCE</scope>
    <source>
        <strain evidence="1">MF-1</strain>
    </source>
</reference>
<sequence>MASYTHRYFNWPEAILWPHQIPGFLDSNRFIVILSGMDDIINSRRIRKYLLGQGMKDAFVSKETSFNSTKLDSDIKSRGKMISKINGQPICQYSTEALQAFSRQELLHRPKGYHKGDGGIIFDPYATHGETFMPGNPYFATIKTWLEGNGIHLTNEA</sequence>
<dbReference type="Proteomes" id="UP000765509">
    <property type="component" value="Unassembled WGS sequence"/>
</dbReference>
<accession>A0A9Q3DJR2</accession>
<dbReference type="AlphaFoldDB" id="A0A9Q3DJR2"/>
<evidence type="ECO:0000313" key="1">
    <source>
        <dbReference type="EMBL" id="MBW0501167.1"/>
    </source>
</evidence>